<evidence type="ECO:0000259" key="1">
    <source>
        <dbReference type="Pfam" id="PF00462"/>
    </source>
</evidence>
<dbReference type="Gene3D" id="3.40.30.10">
    <property type="entry name" value="Glutaredoxin"/>
    <property type="match status" value="1"/>
</dbReference>
<reference evidence="2 3" key="1">
    <citation type="submission" date="2017-05" db="EMBL/GenBank/DDBJ databases">
        <title>Vagococcus spp. assemblies.</title>
        <authorList>
            <person name="Gulvik C.A."/>
        </authorList>
    </citation>
    <scope>NUCLEOTIDE SEQUENCE [LARGE SCALE GENOMIC DNA]</scope>
    <source>
        <strain evidence="2 3">CCUG 51432</strain>
    </source>
</reference>
<evidence type="ECO:0000313" key="3">
    <source>
        <dbReference type="Proteomes" id="UP000287605"/>
    </source>
</evidence>
<comment type="caution">
    <text evidence="2">The sequence shown here is derived from an EMBL/GenBank/DDBJ whole genome shotgun (WGS) entry which is preliminary data.</text>
</comment>
<protein>
    <recommendedName>
        <fullName evidence="1">Glutaredoxin domain-containing protein</fullName>
    </recommendedName>
</protein>
<dbReference type="RefSeq" id="WP_126808587.1">
    <property type="nucleotide sequence ID" value="NZ_NGKA01000008.1"/>
</dbReference>
<dbReference type="SUPFAM" id="SSF52833">
    <property type="entry name" value="Thioredoxin-like"/>
    <property type="match status" value="1"/>
</dbReference>
<dbReference type="Pfam" id="PF00462">
    <property type="entry name" value="Glutaredoxin"/>
    <property type="match status" value="1"/>
</dbReference>
<dbReference type="CDD" id="cd02976">
    <property type="entry name" value="NrdH"/>
    <property type="match status" value="1"/>
</dbReference>
<accession>A0A430AVY1</accession>
<dbReference type="Proteomes" id="UP000287605">
    <property type="component" value="Unassembled WGS sequence"/>
</dbReference>
<evidence type="ECO:0000313" key="2">
    <source>
        <dbReference type="EMBL" id="RSU12208.1"/>
    </source>
</evidence>
<feature type="domain" description="Glutaredoxin" evidence="1">
    <location>
        <begin position="4"/>
        <end position="59"/>
    </location>
</feature>
<dbReference type="OrthoDB" id="9795531at2"/>
<organism evidence="2 3">
    <name type="scientific">Vagococcus elongatus</name>
    <dbReference type="NCBI Taxonomy" id="180344"/>
    <lineage>
        <taxon>Bacteria</taxon>
        <taxon>Bacillati</taxon>
        <taxon>Bacillota</taxon>
        <taxon>Bacilli</taxon>
        <taxon>Lactobacillales</taxon>
        <taxon>Enterococcaceae</taxon>
        <taxon>Vagococcus</taxon>
    </lineage>
</organism>
<sequence length="82" mass="9482">MEKIKFYTKDNCRQCKMSIMVLKGMNFDMDKIDFIYVDQDEKALRMVKEVMGFKGVPVIDAPGFEAFQGFSPDKLRKIAASF</sequence>
<name>A0A430AVY1_9ENTE</name>
<dbReference type="EMBL" id="NGKA01000008">
    <property type="protein sequence ID" value="RSU12208.1"/>
    <property type="molecule type" value="Genomic_DNA"/>
</dbReference>
<gene>
    <name evidence="2" type="ORF">CBF29_06310</name>
</gene>
<dbReference type="AlphaFoldDB" id="A0A430AVY1"/>
<dbReference type="InterPro" id="IPR036249">
    <property type="entry name" value="Thioredoxin-like_sf"/>
</dbReference>
<keyword evidence="3" id="KW-1185">Reference proteome</keyword>
<proteinExistence type="predicted"/>
<dbReference type="InterPro" id="IPR002109">
    <property type="entry name" value="Glutaredoxin"/>
</dbReference>